<reference evidence="1" key="1">
    <citation type="submission" date="2020-11" db="EMBL/GenBank/DDBJ databases">
        <authorList>
            <consortium name="DOE Joint Genome Institute"/>
            <person name="Ahrendt S."/>
            <person name="Riley R."/>
            <person name="Andreopoulos W."/>
            <person name="Labutti K."/>
            <person name="Pangilinan J."/>
            <person name="Ruiz-Duenas F.J."/>
            <person name="Barrasa J.M."/>
            <person name="Sanchez-Garcia M."/>
            <person name="Camarero S."/>
            <person name="Miyauchi S."/>
            <person name="Serrano A."/>
            <person name="Linde D."/>
            <person name="Babiker R."/>
            <person name="Drula E."/>
            <person name="Ayuso-Fernandez I."/>
            <person name="Pacheco R."/>
            <person name="Padilla G."/>
            <person name="Ferreira P."/>
            <person name="Barriuso J."/>
            <person name="Kellner H."/>
            <person name="Castanera R."/>
            <person name="Alfaro M."/>
            <person name="Ramirez L."/>
            <person name="Pisabarro A.G."/>
            <person name="Kuo A."/>
            <person name="Tritt A."/>
            <person name="Lipzen A."/>
            <person name="He G."/>
            <person name="Yan M."/>
            <person name="Ng V."/>
            <person name="Cullen D."/>
            <person name="Martin F."/>
            <person name="Rosso M.-N."/>
            <person name="Henrissat B."/>
            <person name="Hibbett D."/>
            <person name="Martinez A.T."/>
            <person name="Grigoriev I.V."/>
        </authorList>
    </citation>
    <scope>NUCLEOTIDE SEQUENCE</scope>
    <source>
        <strain evidence="1">CIRM-BRFM 674</strain>
    </source>
</reference>
<keyword evidence="2" id="KW-1185">Reference proteome</keyword>
<sequence length="54" mass="6033">MFQVIEPPTESRNFHQPSIIGIGSLGQSSTTRHRPEFNLNASLTLFSSSTDKRN</sequence>
<dbReference type="EMBL" id="MU155421">
    <property type="protein sequence ID" value="KAF9473714.1"/>
    <property type="molecule type" value="Genomic_DNA"/>
</dbReference>
<dbReference type="Proteomes" id="UP000807469">
    <property type="component" value="Unassembled WGS sequence"/>
</dbReference>
<dbReference type="AlphaFoldDB" id="A0A9P5YS93"/>
<gene>
    <name evidence="1" type="ORF">BDN70DRAFT_885596</name>
</gene>
<protein>
    <submittedName>
        <fullName evidence="1">Uncharacterized protein</fullName>
    </submittedName>
</protein>
<accession>A0A9P5YS93</accession>
<evidence type="ECO:0000313" key="1">
    <source>
        <dbReference type="EMBL" id="KAF9473714.1"/>
    </source>
</evidence>
<proteinExistence type="predicted"/>
<name>A0A9P5YS93_9AGAR</name>
<organism evidence="1 2">
    <name type="scientific">Pholiota conissans</name>
    <dbReference type="NCBI Taxonomy" id="109636"/>
    <lineage>
        <taxon>Eukaryota</taxon>
        <taxon>Fungi</taxon>
        <taxon>Dikarya</taxon>
        <taxon>Basidiomycota</taxon>
        <taxon>Agaricomycotina</taxon>
        <taxon>Agaricomycetes</taxon>
        <taxon>Agaricomycetidae</taxon>
        <taxon>Agaricales</taxon>
        <taxon>Agaricineae</taxon>
        <taxon>Strophariaceae</taxon>
        <taxon>Pholiota</taxon>
    </lineage>
</organism>
<comment type="caution">
    <text evidence="1">The sequence shown here is derived from an EMBL/GenBank/DDBJ whole genome shotgun (WGS) entry which is preliminary data.</text>
</comment>
<evidence type="ECO:0000313" key="2">
    <source>
        <dbReference type="Proteomes" id="UP000807469"/>
    </source>
</evidence>